<evidence type="ECO:0000259" key="9">
    <source>
        <dbReference type="PROSITE" id="PS01186"/>
    </source>
</evidence>
<dbReference type="InterPro" id="IPR052080">
    <property type="entry name" value="vWF_C/EGF_Fibrillin"/>
</dbReference>
<dbReference type="SUPFAM" id="SSF57184">
    <property type="entry name" value="Growth factor receptor domain"/>
    <property type="match status" value="1"/>
</dbReference>
<keyword evidence="2" id="KW-0964">Secreted</keyword>
<sequence>MIQLFIYCMVIFQLQTCHALPCSLPNSCDSSHGLCELVAGNEVCSCLAGFTLDTDEVTCNDVDECELGTHGCEQGCTNTIGGADCYCFEGYEILSSRLPHLCKDVDECLINNGGCEQVCTNSDGSFTCSCDVGYELWVDGVQCDINECQTNNGGCEQLCWNIINGFYCDCNSGFVLNPDGFTCESVGSSTTPTSVSRCKKYLVNQQDGITLDDANLGCEANGGVLLKIPSESSANFINTFIVNTYIGLDLDMFWYEPRCPDAIDNTNNDKRDGYICKLVA</sequence>
<keyword evidence="6" id="KW-1015">Disulfide bond</keyword>
<dbReference type="PROSITE" id="PS01187">
    <property type="entry name" value="EGF_CA"/>
    <property type="match status" value="1"/>
</dbReference>
<dbReference type="Proteomes" id="UP000694865">
    <property type="component" value="Unplaced"/>
</dbReference>
<evidence type="ECO:0000256" key="5">
    <source>
        <dbReference type="ARBA" id="ARBA00022737"/>
    </source>
</evidence>
<accession>A0ABM0M4E2</accession>
<dbReference type="SMART" id="SM00181">
    <property type="entry name" value="EGF"/>
    <property type="match status" value="4"/>
</dbReference>
<feature type="chain" id="PRO_5045939087" evidence="8">
    <location>
        <begin position="20"/>
        <end position="280"/>
    </location>
</feature>
<dbReference type="PROSITE" id="PS01186">
    <property type="entry name" value="EGF_2"/>
    <property type="match status" value="1"/>
</dbReference>
<evidence type="ECO:0000256" key="3">
    <source>
        <dbReference type="ARBA" id="ARBA00022536"/>
    </source>
</evidence>
<feature type="signal peptide" evidence="8">
    <location>
        <begin position="1"/>
        <end position="19"/>
    </location>
</feature>
<protein>
    <submittedName>
        <fullName evidence="11">Matrilin-2-like</fullName>
    </submittedName>
</protein>
<evidence type="ECO:0000256" key="6">
    <source>
        <dbReference type="ARBA" id="ARBA00023157"/>
    </source>
</evidence>
<dbReference type="SMART" id="SM00179">
    <property type="entry name" value="EGF_CA"/>
    <property type="match status" value="3"/>
</dbReference>
<proteinExistence type="predicted"/>
<evidence type="ECO:0000256" key="1">
    <source>
        <dbReference type="ARBA" id="ARBA00004613"/>
    </source>
</evidence>
<reference evidence="11" key="1">
    <citation type="submission" date="2025-08" db="UniProtKB">
        <authorList>
            <consortium name="RefSeq"/>
        </authorList>
    </citation>
    <scope>IDENTIFICATION</scope>
    <source>
        <tissue evidence="11">Testes</tissue>
    </source>
</reference>
<evidence type="ECO:0000256" key="7">
    <source>
        <dbReference type="ARBA" id="ARBA00023180"/>
    </source>
</evidence>
<dbReference type="Gene3D" id="2.10.25.10">
    <property type="entry name" value="Laminin"/>
    <property type="match status" value="4"/>
</dbReference>
<dbReference type="Pfam" id="PF14670">
    <property type="entry name" value="FXa_inhibition"/>
    <property type="match status" value="2"/>
</dbReference>
<dbReference type="InterPro" id="IPR001881">
    <property type="entry name" value="EGF-like_Ca-bd_dom"/>
</dbReference>
<keyword evidence="3" id="KW-0245">EGF-like domain</keyword>
<keyword evidence="4 8" id="KW-0732">Signal</keyword>
<dbReference type="PROSITE" id="PS00010">
    <property type="entry name" value="ASX_HYDROXYL"/>
    <property type="match status" value="1"/>
</dbReference>
<dbReference type="Pfam" id="PF07645">
    <property type="entry name" value="EGF_CA"/>
    <property type="match status" value="1"/>
</dbReference>
<name>A0ABM0M4E2_SACKO</name>
<organism evidence="10 11">
    <name type="scientific">Saccoglossus kowalevskii</name>
    <name type="common">Acorn worm</name>
    <dbReference type="NCBI Taxonomy" id="10224"/>
    <lineage>
        <taxon>Eukaryota</taxon>
        <taxon>Metazoa</taxon>
        <taxon>Hemichordata</taxon>
        <taxon>Enteropneusta</taxon>
        <taxon>Harrimaniidae</taxon>
        <taxon>Saccoglossus</taxon>
    </lineage>
</organism>
<comment type="subcellular location">
    <subcellularLocation>
        <location evidence="1">Secreted</location>
    </subcellularLocation>
</comment>
<dbReference type="InterPro" id="IPR000742">
    <property type="entry name" value="EGF"/>
</dbReference>
<feature type="domain" description="EGF-like" evidence="9">
    <location>
        <begin position="128"/>
        <end position="143"/>
    </location>
</feature>
<dbReference type="PANTHER" id="PTHR47333">
    <property type="entry name" value="VON WILLEBRAND FACTOR C AND EGF DOMAIN-CONTAINING PROTEIN"/>
    <property type="match status" value="1"/>
</dbReference>
<keyword evidence="10" id="KW-1185">Reference proteome</keyword>
<dbReference type="InterPro" id="IPR009030">
    <property type="entry name" value="Growth_fac_rcpt_cys_sf"/>
</dbReference>
<dbReference type="PANTHER" id="PTHR47333:SF4">
    <property type="entry name" value="EGF-LIKE DOMAIN-CONTAINING PROTEIN"/>
    <property type="match status" value="1"/>
</dbReference>
<dbReference type="RefSeq" id="XP_006814883.1">
    <property type="nucleotide sequence ID" value="XM_006814820.1"/>
</dbReference>
<evidence type="ECO:0000313" key="10">
    <source>
        <dbReference type="Proteomes" id="UP000694865"/>
    </source>
</evidence>
<dbReference type="InterPro" id="IPR018097">
    <property type="entry name" value="EGF_Ca-bd_CS"/>
</dbReference>
<dbReference type="InterPro" id="IPR049883">
    <property type="entry name" value="NOTCH1_EGF-like"/>
</dbReference>
<dbReference type="InterPro" id="IPR000152">
    <property type="entry name" value="EGF-type_Asp/Asn_hydroxyl_site"/>
</dbReference>
<evidence type="ECO:0000256" key="8">
    <source>
        <dbReference type="SAM" id="SignalP"/>
    </source>
</evidence>
<evidence type="ECO:0000256" key="2">
    <source>
        <dbReference type="ARBA" id="ARBA00022525"/>
    </source>
</evidence>
<dbReference type="GeneID" id="100368269"/>
<evidence type="ECO:0000313" key="11">
    <source>
        <dbReference type="RefSeq" id="XP_006814883.1"/>
    </source>
</evidence>
<dbReference type="SUPFAM" id="SSF57196">
    <property type="entry name" value="EGF/Laminin"/>
    <property type="match status" value="1"/>
</dbReference>
<keyword evidence="7" id="KW-0325">Glycoprotein</keyword>
<keyword evidence="5" id="KW-0677">Repeat</keyword>
<gene>
    <name evidence="11" type="primary">LOC100368269</name>
</gene>
<evidence type="ECO:0000256" key="4">
    <source>
        <dbReference type="ARBA" id="ARBA00022729"/>
    </source>
</evidence>